<dbReference type="PROSITE" id="PS51352">
    <property type="entry name" value="THIOREDOXIN_2"/>
    <property type="match status" value="1"/>
</dbReference>
<keyword evidence="3" id="KW-1185">Reference proteome</keyword>
<proteinExistence type="predicted"/>
<dbReference type="InterPro" id="IPR036249">
    <property type="entry name" value="Thioredoxin-like_sf"/>
</dbReference>
<dbReference type="EMBL" id="ATMH01001170">
    <property type="protein sequence ID" value="EPY35260.1"/>
    <property type="molecule type" value="Genomic_DNA"/>
</dbReference>
<gene>
    <name evidence="2" type="ORF">STCU_01170</name>
</gene>
<dbReference type="PROSITE" id="PS00194">
    <property type="entry name" value="THIOREDOXIN_1"/>
    <property type="match status" value="1"/>
</dbReference>
<comment type="caution">
    <text evidence="2">The sequence shown here is derived from an EMBL/GenBank/DDBJ whole genome shotgun (WGS) entry which is preliminary data.</text>
</comment>
<dbReference type="AlphaFoldDB" id="S9WHF9"/>
<dbReference type="FunFam" id="3.40.30.10:FF:000248">
    <property type="entry name" value="Thioredoxin"/>
    <property type="match status" value="1"/>
</dbReference>
<evidence type="ECO:0000313" key="2">
    <source>
        <dbReference type="EMBL" id="EPY35260.1"/>
    </source>
</evidence>
<feature type="domain" description="Thioredoxin" evidence="1">
    <location>
        <begin position="1"/>
        <end position="115"/>
    </location>
</feature>
<reference evidence="2 3" key="1">
    <citation type="journal article" date="2013" name="PLoS ONE">
        <title>Predicting the Proteins of Angomonas deanei, Strigomonas culicis and Their Respective Endosymbionts Reveals New Aspects of the Trypanosomatidae Family.</title>
        <authorList>
            <person name="Motta M.C."/>
            <person name="Martins A.C."/>
            <person name="de Souza S.S."/>
            <person name="Catta-Preta C.M."/>
            <person name="Silva R."/>
            <person name="Klein C.C."/>
            <person name="de Almeida L.G."/>
            <person name="de Lima Cunha O."/>
            <person name="Ciapina L.P."/>
            <person name="Brocchi M."/>
            <person name="Colabardini A.C."/>
            <person name="de Araujo Lima B."/>
            <person name="Machado C.R."/>
            <person name="de Almeida Soares C.M."/>
            <person name="Probst C.M."/>
            <person name="de Menezes C.B."/>
            <person name="Thompson C.E."/>
            <person name="Bartholomeu D.C."/>
            <person name="Gradia D.F."/>
            <person name="Pavoni D.P."/>
            <person name="Grisard E.C."/>
            <person name="Fantinatti-Garboggini F."/>
            <person name="Marchini F.K."/>
            <person name="Rodrigues-Luiz G.F."/>
            <person name="Wagner G."/>
            <person name="Goldman G.H."/>
            <person name="Fietto J.L."/>
            <person name="Elias M.C."/>
            <person name="Goldman M.H."/>
            <person name="Sagot M.F."/>
            <person name="Pereira M."/>
            <person name="Stoco P.H."/>
            <person name="de Mendonca-Neto R.P."/>
            <person name="Teixeira S.M."/>
            <person name="Maciel T.E."/>
            <person name="de Oliveira Mendes T.A."/>
            <person name="Urmenyi T.P."/>
            <person name="de Souza W."/>
            <person name="Schenkman S."/>
            <person name="de Vasconcelos A.T."/>
        </authorList>
    </citation>
    <scope>NUCLEOTIDE SEQUENCE [LARGE SCALE GENOMIC DNA]</scope>
</reference>
<accession>S9WHF9</accession>
<protein>
    <submittedName>
        <fullName evidence="2">Thioredoxin 1</fullName>
    </submittedName>
</protein>
<dbReference type="SUPFAM" id="SSF52833">
    <property type="entry name" value="Thioredoxin-like"/>
    <property type="match status" value="1"/>
</dbReference>
<dbReference type="OrthoDB" id="10263751at2759"/>
<sequence length="115" mass="12798">MPFADVCGTEQFREIVSDKKMTVVCFSAVWCGPCKTIETDLEKLTYSFPNIRFAKVDADSNAEIVTKCKVIQLPTFMLVRGGDMLGYVIGADLPSLNQKIRSVGTPSELSSERRR</sequence>
<evidence type="ECO:0000259" key="1">
    <source>
        <dbReference type="PROSITE" id="PS51352"/>
    </source>
</evidence>
<name>S9WHF9_9TRYP</name>
<organism evidence="2 3">
    <name type="scientific">Strigomonas culicis</name>
    <dbReference type="NCBI Taxonomy" id="28005"/>
    <lineage>
        <taxon>Eukaryota</taxon>
        <taxon>Discoba</taxon>
        <taxon>Euglenozoa</taxon>
        <taxon>Kinetoplastea</taxon>
        <taxon>Metakinetoplastina</taxon>
        <taxon>Trypanosomatida</taxon>
        <taxon>Trypanosomatidae</taxon>
        <taxon>Strigomonadinae</taxon>
        <taxon>Strigomonas</taxon>
    </lineage>
</organism>
<dbReference type="Gene3D" id="3.40.30.10">
    <property type="entry name" value="Glutaredoxin"/>
    <property type="match status" value="1"/>
</dbReference>
<dbReference type="InterPro" id="IPR017937">
    <property type="entry name" value="Thioredoxin_CS"/>
</dbReference>
<dbReference type="PANTHER" id="PTHR10438">
    <property type="entry name" value="THIOREDOXIN"/>
    <property type="match status" value="1"/>
</dbReference>
<dbReference type="Pfam" id="PF00085">
    <property type="entry name" value="Thioredoxin"/>
    <property type="match status" value="1"/>
</dbReference>
<dbReference type="InterPro" id="IPR050620">
    <property type="entry name" value="Thioredoxin_H-type-like"/>
</dbReference>
<dbReference type="InterPro" id="IPR013766">
    <property type="entry name" value="Thioredoxin_domain"/>
</dbReference>
<dbReference type="PANTHER" id="PTHR10438:SF463">
    <property type="entry name" value="THIOREDOXIN"/>
    <property type="match status" value="1"/>
</dbReference>
<evidence type="ECO:0000313" key="3">
    <source>
        <dbReference type="Proteomes" id="UP000015354"/>
    </source>
</evidence>
<dbReference type="Proteomes" id="UP000015354">
    <property type="component" value="Unassembled WGS sequence"/>
</dbReference>
<dbReference type="CDD" id="cd02947">
    <property type="entry name" value="TRX_family"/>
    <property type="match status" value="1"/>
</dbReference>